<reference evidence="1 2" key="1">
    <citation type="journal article" date="2019" name="Phytopathology">
        <title>A Novel Group of Rhizobium tumorigenes-Like Agrobacteria Associated with Crown Gall Disease of Rhododendron and Blueberry.</title>
        <authorList>
            <person name="Kuzmanovic N."/>
            <person name="Behrens P."/>
            <person name="Idczak E."/>
            <person name="Wagner S."/>
            <person name="Gotz M."/>
            <person name="Sproer C."/>
            <person name="Bunk B."/>
            <person name="Overmann J."/>
            <person name="Smalla K."/>
        </authorList>
    </citation>
    <scope>NUCLEOTIDE SEQUENCE [LARGE SCALE GENOMIC DNA]</scope>
    <source>
        <strain evidence="2">rho-6.2</strain>
    </source>
</reference>
<dbReference type="Proteomes" id="UP000318939">
    <property type="component" value="Plasmid unnamed1"/>
</dbReference>
<proteinExistence type="predicted"/>
<keyword evidence="1" id="KW-0614">Plasmid</keyword>
<name>A0ABY8IQ30_9HYPH</name>
<geneLocation type="plasmid" evidence="1 2">
    <name>unnamed1</name>
</geneLocation>
<evidence type="ECO:0000313" key="1">
    <source>
        <dbReference type="EMBL" id="WFS25145.1"/>
    </source>
</evidence>
<evidence type="ECO:0000313" key="2">
    <source>
        <dbReference type="Proteomes" id="UP000318939"/>
    </source>
</evidence>
<accession>A0ABY8IQ30</accession>
<gene>
    <name evidence="1" type="ORF">PR018_23010</name>
</gene>
<reference evidence="1 2" key="2">
    <citation type="journal article" date="2023" name="MicrobiologyOpen">
        <title>Genomics of the tumorigenes clade of the family Rhizobiaceae and description of Rhizobium rhododendri sp. nov.</title>
        <authorList>
            <person name="Kuzmanovic N."/>
            <person name="diCenzo G.C."/>
            <person name="Bunk B."/>
            <person name="Sproeer C."/>
            <person name="Fruehling A."/>
            <person name="Neumann-Schaal M."/>
            <person name="Overmann J."/>
            <person name="Smalla K."/>
        </authorList>
    </citation>
    <scope>NUCLEOTIDE SEQUENCE [LARGE SCALE GENOMIC DNA]</scope>
    <source>
        <strain evidence="2">rho-6.2</strain>
        <plasmid evidence="1 2">unnamed1</plasmid>
    </source>
</reference>
<dbReference type="EMBL" id="CP117268">
    <property type="protein sequence ID" value="WFS25145.1"/>
    <property type="molecule type" value="Genomic_DNA"/>
</dbReference>
<organism evidence="1 2">
    <name type="scientific">Rhizobium rhododendri</name>
    <dbReference type="NCBI Taxonomy" id="2506430"/>
    <lineage>
        <taxon>Bacteria</taxon>
        <taxon>Pseudomonadati</taxon>
        <taxon>Pseudomonadota</taxon>
        <taxon>Alphaproteobacteria</taxon>
        <taxon>Hyphomicrobiales</taxon>
        <taxon>Rhizobiaceae</taxon>
        <taxon>Rhizobium/Agrobacterium group</taxon>
        <taxon>Rhizobium</taxon>
    </lineage>
</organism>
<sequence length="54" mass="6220">MTKPKQINKTKLLAEWARRVMYSRAKLTFSDRRHLLGVKSVTTKTASEPTFLAI</sequence>
<dbReference type="RefSeq" id="WP_153816504.1">
    <property type="nucleotide sequence ID" value="NZ_CP117268.1"/>
</dbReference>
<protein>
    <submittedName>
        <fullName evidence="1">Uncharacterized protein</fullName>
    </submittedName>
</protein>
<keyword evidence="2" id="KW-1185">Reference proteome</keyword>